<dbReference type="Pfam" id="PF13450">
    <property type="entry name" value="NAD_binding_8"/>
    <property type="match status" value="1"/>
</dbReference>
<dbReference type="PROSITE" id="PS51257">
    <property type="entry name" value="PROKAR_LIPOPROTEIN"/>
    <property type="match status" value="1"/>
</dbReference>
<dbReference type="STRING" id="1317121.ATO11_20140"/>
<dbReference type="PATRIC" id="fig|1317121.7.peg.1791"/>
<keyword evidence="2" id="KW-1185">Reference proteome</keyword>
<dbReference type="PANTHER" id="PTHR42685:SF18">
    <property type="entry name" value="DIGERANYLGERANYLGLYCEROPHOSPHOLIPID REDUCTASE"/>
    <property type="match status" value="1"/>
</dbReference>
<comment type="caution">
    <text evidence="1">The sequence shown here is derived from an EMBL/GenBank/DDBJ whole genome shotgun (WGS) entry which is preliminary data.</text>
</comment>
<accession>A0A0L1JJH0</accession>
<dbReference type="RefSeq" id="WP_050532705.1">
    <property type="nucleotide sequence ID" value="NZ_AQQZ01000023.1"/>
</dbReference>
<evidence type="ECO:0000313" key="1">
    <source>
        <dbReference type="EMBL" id="KNG91909.1"/>
    </source>
</evidence>
<gene>
    <name evidence="1" type="ORF">ATO11_20140</name>
</gene>
<sequence length="385" mass="41730">MANSTRISIVGAGPAGLACAIVLARGGRKVVVREWKDRVGHRFHDDFQGLENWTSEKDVLEELAAVGIAADFDHHPFNRGTVFDPSARSYVVKGRRPLFYLLRRGPGEGTLDSALLAQARAAGVEVRFGDRVKTFADAGILAAGPREAAVIAAGHVFETDMRDGAWLALGDEIAPGGYAYLLVRDGRGTVASCMFTGFRDHARHVKASEDFFRDHAGLEMRNARAFGGYGSYRLPRSAHQGGHLVIGEHAGFQDALAGFGIRHAIRSGVLAAECILTGADYTARWQSELGPSLKAGIVNRWMFGLGGEVGMRIACRKLAKDDAGDVLRRAYDLTAFRRLALPLARRRYRTALEDPSCSHVDCDCVWCRHGDHGSAGTNDKVGETV</sequence>
<dbReference type="EMBL" id="AQQZ01000023">
    <property type="protein sequence ID" value="KNG91909.1"/>
    <property type="molecule type" value="Genomic_DNA"/>
</dbReference>
<dbReference type="SUPFAM" id="SSF51905">
    <property type="entry name" value="FAD/NAD(P)-binding domain"/>
    <property type="match status" value="1"/>
</dbReference>
<reference evidence="1 2" key="1">
    <citation type="journal article" date="2015" name="Int. J. Syst. Evol. Microbiol.">
        <title>Aestuariivita atlantica sp. nov., isolated from deep sea sediment of the Atlantic Ocean.</title>
        <authorList>
            <person name="Li G."/>
            <person name="Lai Q."/>
            <person name="Du Y."/>
            <person name="Liu X."/>
            <person name="Sun F."/>
            <person name="Shao Z."/>
        </authorList>
    </citation>
    <scope>NUCLEOTIDE SEQUENCE [LARGE SCALE GENOMIC DNA]</scope>
    <source>
        <strain evidence="1 2">22II-S11-z3</strain>
    </source>
</reference>
<protein>
    <submittedName>
        <fullName evidence="1">Uncharacterized protein</fullName>
    </submittedName>
</protein>
<dbReference type="Proteomes" id="UP000036938">
    <property type="component" value="Unassembled WGS sequence"/>
</dbReference>
<dbReference type="Gene3D" id="3.50.50.60">
    <property type="entry name" value="FAD/NAD(P)-binding domain"/>
    <property type="match status" value="2"/>
</dbReference>
<dbReference type="PANTHER" id="PTHR42685">
    <property type="entry name" value="GERANYLGERANYL DIPHOSPHATE REDUCTASE"/>
    <property type="match status" value="1"/>
</dbReference>
<dbReference type="InterPro" id="IPR036188">
    <property type="entry name" value="FAD/NAD-bd_sf"/>
</dbReference>
<dbReference type="AlphaFoldDB" id="A0A0L1JJH0"/>
<dbReference type="InterPro" id="IPR050407">
    <property type="entry name" value="Geranylgeranyl_reductase"/>
</dbReference>
<name>A0A0L1JJH0_9RHOB</name>
<proteinExistence type="predicted"/>
<evidence type="ECO:0000313" key="2">
    <source>
        <dbReference type="Proteomes" id="UP000036938"/>
    </source>
</evidence>
<organism evidence="1 2">
    <name type="scientific">Pseudaestuariivita atlantica</name>
    <dbReference type="NCBI Taxonomy" id="1317121"/>
    <lineage>
        <taxon>Bacteria</taxon>
        <taxon>Pseudomonadati</taxon>
        <taxon>Pseudomonadota</taxon>
        <taxon>Alphaproteobacteria</taxon>
        <taxon>Rhodobacterales</taxon>
        <taxon>Paracoccaceae</taxon>
        <taxon>Pseudaestuariivita</taxon>
    </lineage>
</organism>